<comment type="caution">
    <text evidence="1">The sequence shown here is derived from an EMBL/GenBank/DDBJ whole genome shotgun (WGS) entry which is preliminary data.</text>
</comment>
<keyword evidence="2" id="KW-1185">Reference proteome</keyword>
<dbReference type="EMBL" id="JACKXD010000001">
    <property type="protein sequence ID" value="MBB6644726.1"/>
    <property type="molecule type" value="Genomic_DNA"/>
</dbReference>
<sequence>MSTLQTASDTFGTTLDELGTDEIRHLLVDWMRIKVEKDWTWSYRDPSASHRIINTDVNGR</sequence>
<reference evidence="1 2" key="1">
    <citation type="submission" date="2020-08" db="EMBL/GenBank/DDBJ databases">
        <authorList>
            <person name="Seo M.-J."/>
        </authorList>
    </citation>
    <scope>NUCLEOTIDE SEQUENCE [LARGE SCALE GENOMIC DNA]</scope>
    <source>
        <strain evidence="1 2">MBLA0160</strain>
    </source>
</reference>
<organism evidence="1 2">
    <name type="scientific">Halobellus ruber</name>
    <dbReference type="NCBI Taxonomy" id="2761102"/>
    <lineage>
        <taxon>Archaea</taxon>
        <taxon>Methanobacteriati</taxon>
        <taxon>Methanobacteriota</taxon>
        <taxon>Stenosarchaea group</taxon>
        <taxon>Halobacteria</taxon>
        <taxon>Halobacteriales</taxon>
        <taxon>Haloferacaceae</taxon>
        <taxon>Halobellus</taxon>
    </lineage>
</organism>
<dbReference type="Proteomes" id="UP000546257">
    <property type="component" value="Unassembled WGS sequence"/>
</dbReference>
<dbReference type="RefSeq" id="WP_185191116.1">
    <property type="nucleotide sequence ID" value="NZ_JACKXD010000001.1"/>
</dbReference>
<dbReference type="AlphaFoldDB" id="A0A7J9SFF0"/>
<proteinExistence type="predicted"/>
<protein>
    <submittedName>
        <fullName evidence="1">Uncharacterized protein</fullName>
    </submittedName>
</protein>
<evidence type="ECO:0000313" key="2">
    <source>
        <dbReference type="Proteomes" id="UP000546257"/>
    </source>
</evidence>
<gene>
    <name evidence="1" type="ORF">H5V44_00120</name>
</gene>
<name>A0A7J9SFF0_9EURY</name>
<accession>A0A7J9SFF0</accession>
<evidence type="ECO:0000313" key="1">
    <source>
        <dbReference type="EMBL" id="MBB6644726.1"/>
    </source>
</evidence>